<name>A0A7W7VS76_9ACTN</name>
<dbReference type="AlphaFoldDB" id="A0A7W7VS76"/>
<sequence>MSNDRVMGGPGGHEDNAYQALREGQPEVAQVFAILALASAVNRFAEAQENANFGR</sequence>
<dbReference type="RefSeq" id="WP_184725674.1">
    <property type="nucleotide sequence ID" value="NZ_JACHJP010000019.1"/>
</dbReference>
<protein>
    <submittedName>
        <fullName evidence="1">Uncharacterized protein</fullName>
    </submittedName>
</protein>
<proteinExistence type="predicted"/>
<gene>
    <name evidence="1" type="ORF">FHS44_008064</name>
</gene>
<dbReference type="Proteomes" id="UP000552644">
    <property type="component" value="Unassembled WGS sequence"/>
</dbReference>
<accession>A0A7W7VS76</accession>
<organism evidence="1 2">
    <name type="scientific">Streptosporangium saharense</name>
    <dbReference type="NCBI Taxonomy" id="1706840"/>
    <lineage>
        <taxon>Bacteria</taxon>
        <taxon>Bacillati</taxon>
        <taxon>Actinomycetota</taxon>
        <taxon>Actinomycetes</taxon>
        <taxon>Streptosporangiales</taxon>
        <taxon>Streptosporangiaceae</taxon>
        <taxon>Streptosporangium</taxon>
    </lineage>
</organism>
<evidence type="ECO:0000313" key="1">
    <source>
        <dbReference type="EMBL" id="MBB4920911.1"/>
    </source>
</evidence>
<evidence type="ECO:0000313" key="2">
    <source>
        <dbReference type="Proteomes" id="UP000552644"/>
    </source>
</evidence>
<comment type="caution">
    <text evidence="1">The sequence shown here is derived from an EMBL/GenBank/DDBJ whole genome shotgun (WGS) entry which is preliminary data.</text>
</comment>
<reference evidence="1 2" key="1">
    <citation type="submission" date="2020-08" db="EMBL/GenBank/DDBJ databases">
        <title>Genomic Encyclopedia of Type Strains, Phase III (KMG-III): the genomes of soil and plant-associated and newly described type strains.</title>
        <authorList>
            <person name="Whitman W."/>
        </authorList>
    </citation>
    <scope>NUCLEOTIDE SEQUENCE [LARGE SCALE GENOMIC DNA]</scope>
    <source>
        <strain evidence="1 2">CECT 8840</strain>
    </source>
</reference>
<dbReference type="EMBL" id="JACHJP010000019">
    <property type="protein sequence ID" value="MBB4920911.1"/>
    <property type="molecule type" value="Genomic_DNA"/>
</dbReference>
<keyword evidence="2" id="KW-1185">Reference proteome</keyword>